<dbReference type="RefSeq" id="WP_027639575.1">
    <property type="nucleotide sequence ID" value="NZ_BAAACD010000031.1"/>
</dbReference>
<dbReference type="GeneID" id="90545481"/>
<proteinExistence type="predicted"/>
<dbReference type="Proteomes" id="UP000246114">
    <property type="component" value="Unassembled WGS sequence"/>
</dbReference>
<gene>
    <name evidence="1" type="ORF">DBY38_03165</name>
    <name evidence="2" type="ORF">SAMN04487885_12426</name>
</gene>
<dbReference type="EMBL" id="FOOE01000024">
    <property type="protein sequence ID" value="SFG07478.1"/>
    <property type="molecule type" value="Genomic_DNA"/>
</dbReference>
<protein>
    <submittedName>
        <fullName evidence="2">Uncharacterized protein</fullName>
    </submittedName>
</protein>
<reference evidence="2 3" key="1">
    <citation type="submission" date="2016-10" db="EMBL/GenBank/DDBJ databases">
        <authorList>
            <person name="de Groot N.N."/>
        </authorList>
    </citation>
    <scope>NUCLEOTIDE SEQUENCE [LARGE SCALE GENOMIC DNA]</scope>
    <source>
        <strain evidence="2 3">NLAE-zl-G419</strain>
    </source>
</reference>
<sequence length="200" mass="22957">MVPNKFKSYGEDDFSEFNFYPIDNENFSDEYGGFHNINAIDSNTFDTLNNSFDFKSSPTSSMMDSDFIPFNTVFASSVIPFGSGTTYENKSLPNTQNIPQDPTLLKDIENNVLNHTYEDIARENSSTPLDITSSKPSYEKEAEDVTKIVDIYEIERILNNVEDKNPLIIQTLLAQTNSYPSMRILLRRIIKLSLKYHYEK</sequence>
<keyword evidence="3" id="KW-1185">Reference proteome</keyword>
<dbReference type="AlphaFoldDB" id="A0A1I2NUN1"/>
<name>A0A1I2NUN1_9CLOT</name>
<accession>A0A1I2NUN1</accession>
<evidence type="ECO:0000313" key="3">
    <source>
        <dbReference type="Proteomes" id="UP000182135"/>
    </source>
</evidence>
<evidence type="ECO:0000313" key="2">
    <source>
        <dbReference type="EMBL" id="SFG07478.1"/>
    </source>
</evidence>
<evidence type="ECO:0000313" key="1">
    <source>
        <dbReference type="EMBL" id="PWL54796.1"/>
    </source>
</evidence>
<organism evidence="2 3">
    <name type="scientific">Clostridium cadaveris</name>
    <dbReference type="NCBI Taxonomy" id="1529"/>
    <lineage>
        <taxon>Bacteria</taxon>
        <taxon>Bacillati</taxon>
        <taxon>Bacillota</taxon>
        <taxon>Clostridia</taxon>
        <taxon>Eubacteriales</taxon>
        <taxon>Clostridiaceae</taxon>
        <taxon>Clostridium</taxon>
    </lineage>
</organism>
<dbReference type="EMBL" id="QAMZ01000018">
    <property type="protein sequence ID" value="PWL54796.1"/>
    <property type="molecule type" value="Genomic_DNA"/>
</dbReference>
<reference evidence="1 4" key="2">
    <citation type="submission" date="2018-03" db="EMBL/GenBank/DDBJ databases">
        <title>The uncultured portion of the human microbiome is neutrally assembled.</title>
        <authorList>
            <person name="Jeraldo P."/>
            <person name="Boardman L."/>
            <person name="White B.A."/>
            <person name="Nelson H."/>
            <person name="Goldenfeld N."/>
            <person name="Chia N."/>
        </authorList>
    </citation>
    <scope>NUCLEOTIDE SEQUENCE [LARGE SCALE GENOMIC DNA]</scope>
    <source>
        <strain evidence="1">CIM:MAG 903</strain>
    </source>
</reference>
<evidence type="ECO:0000313" key="4">
    <source>
        <dbReference type="Proteomes" id="UP000246114"/>
    </source>
</evidence>
<dbReference type="Proteomes" id="UP000182135">
    <property type="component" value="Unassembled WGS sequence"/>
</dbReference>